<dbReference type="KEGG" id="pst:PSPTO_2086"/>
<evidence type="ECO:0000313" key="2">
    <source>
        <dbReference type="Proteomes" id="UP000002515"/>
    </source>
</evidence>
<dbReference type="HOGENOM" id="CLU_2938273_0_0_6"/>
<gene>
    <name evidence="1" type="ordered locus">PSPTO_2086</name>
</gene>
<keyword evidence="2" id="KW-1185">Reference proteome</keyword>
<organism evidence="1 2">
    <name type="scientific">Pseudomonas syringae pv. tomato (strain ATCC BAA-871 / DC3000)</name>
    <dbReference type="NCBI Taxonomy" id="223283"/>
    <lineage>
        <taxon>Bacteria</taxon>
        <taxon>Pseudomonadati</taxon>
        <taxon>Pseudomonadota</taxon>
        <taxon>Gammaproteobacteria</taxon>
        <taxon>Pseudomonadales</taxon>
        <taxon>Pseudomonadaceae</taxon>
        <taxon>Pseudomonas</taxon>
    </lineage>
</organism>
<dbReference type="RefSeq" id="WP_011103837.1">
    <property type="nucleotide sequence ID" value="NC_004578.1"/>
</dbReference>
<name>Q884K2_PSESM</name>
<dbReference type="EMBL" id="AE016853">
    <property type="protein sequence ID" value="AAO55604.1"/>
    <property type="molecule type" value="Genomic_DNA"/>
</dbReference>
<sequence length="60" mass="6471">MQFPITDSLGNSYTFNFPAVEVDGELPSGGKRDLIEVELSYTVAKQSPTITRLAAPDPDA</sequence>
<accession>Q884K2</accession>
<proteinExistence type="predicted"/>
<protein>
    <submittedName>
        <fullName evidence="1">Uncharacterized protein</fullName>
    </submittedName>
</protein>
<evidence type="ECO:0000313" key="1">
    <source>
        <dbReference type="EMBL" id="AAO55604.1"/>
    </source>
</evidence>
<dbReference type="AlphaFoldDB" id="Q884K2"/>
<dbReference type="PATRIC" id="fig|223283.9.peg.2117"/>
<dbReference type="GeneID" id="68226080"/>
<reference evidence="1 2" key="1">
    <citation type="journal article" date="2003" name="Proc. Natl. Acad. Sci. U.S.A.">
        <title>The complete genome sequence of the Arabidopsis and tomato pathogen Pseudomonas syringae pv. tomato DC3000.</title>
        <authorList>
            <person name="Buell C.R."/>
            <person name="Joardar V."/>
            <person name="Lindeberg M."/>
            <person name="Selengut J."/>
            <person name="Paulsen I.T."/>
            <person name="Gwinn M.L."/>
            <person name="Dodson R.J."/>
            <person name="Deboy R.T."/>
            <person name="Durkin A.S."/>
            <person name="Kolonay J.F."/>
            <person name="Madupu R."/>
            <person name="Daugherty S."/>
            <person name="Brinkac L."/>
            <person name="Beanan M.J."/>
            <person name="Haft D.H."/>
            <person name="Nelson W.C."/>
            <person name="Davidsen T."/>
            <person name="Zafar N."/>
            <person name="Zhou L."/>
            <person name="Liu J."/>
            <person name="Yuan Q."/>
            <person name="Khouri H."/>
            <person name="Fedorova N."/>
            <person name="Tran B."/>
            <person name="Russell D."/>
            <person name="Berry K."/>
            <person name="Utterback T."/>
            <person name="Van Aken S.E."/>
            <person name="Feldblyum T.V."/>
            <person name="D'Ascenzo M."/>
            <person name="Deng W.L."/>
            <person name="Ramos A.R."/>
            <person name="Alfano J.R."/>
            <person name="Cartinhour S."/>
            <person name="Chatterjee A.K."/>
            <person name="Delaney T.P."/>
            <person name="Lazarowitz S.G."/>
            <person name="Martin G.B."/>
            <person name="Schneider D.J."/>
            <person name="Tang X."/>
            <person name="Bender C.L."/>
            <person name="White O."/>
            <person name="Fraser C.M."/>
            <person name="Collmer A."/>
        </authorList>
    </citation>
    <scope>NUCLEOTIDE SEQUENCE [LARGE SCALE GENOMIC DNA]</scope>
    <source>
        <strain evidence="2">ATCC BAA-871 / DC3000</strain>
    </source>
</reference>
<dbReference type="OrthoDB" id="6571799at2"/>
<dbReference type="Proteomes" id="UP000002515">
    <property type="component" value="Chromosome"/>
</dbReference>
<dbReference type="STRING" id="223283.PSPTO_2086"/>